<comment type="caution">
    <text evidence="1">The sequence shown here is derived from an EMBL/GenBank/DDBJ whole genome shotgun (WGS) entry which is preliminary data.</text>
</comment>
<dbReference type="AlphaFoldDB" id="A0A4V1QY86"/>
<dbReference type="EMBL" id="SDPN01000006">
    <property type="protein sequence ID" value="RXZ72286.1"/>
    <property type="molecule type" value="Genomic_DNA"/>
</dbReference>
<name>A0A4V1QY86_9MICO</name>
<evidence type="ECO:0000313" key="1">
    <source>
        <dbReference type="EMBL" id="RXZ72286.1"/>
    </source>
</evidence>
<dbReference type="OrthoDB" id="2594539at2"/>
<dbReference type="RefSeq" id="WP_129519840.1">
    <property type="nucleotide sequence ID" value="NZ_SDPN01000006.1"/>
</dbReference>
<evidence type="ECO:0000313" key="2">
    <source>
        <dbReference type="Proteomes" id="UP000293865"/>
    </source>
</evidence>
<accession>A0A4V1QY86</accession>
<dbReference type="Proteomes" id="UP000293865">
    <property type="component" value="Unassembled WGS sequence"/>
</dbReference>
<sequence length="323" mass="35292">MPDILTELARLGHVARAQTLRARGFSETALRAAVTSGVVGRPRHGWLASPLADRDQLRAIAAGARIGCHSALRRFGVWSGIDDCLHLQVPRTASRLALASAPQLIEVGNPGVWHPSLRESTRRGRDVRLASDAAPRVHWAREFAPRQALDWIVSPQSALVAALRCMDAEHASAAIDSVLHERILSRRQVDALMASLPNCSASLIDRFTGRPESGVESLFVRRMSRAGFRIESQVDLAGFGRYDGVVDGCVLFEVDGRGFHSGSDEFLADRDRTLIGQVFGVPVVRPSARHVLEDWEMTLAAVARTVEDAAIVRRHRGLPDVFG</sequence>
<reference evidence="1 2" key="1">
    <citation type="submission" date="2019-01" db="EMBL/GenBank/DDBJ databases">
        <title>Agromyces.</title>
        <authorList>
            <person name="Li J."/>
        </authorList>
    </citation>
    <scope>NUCLEOTIDE SEQUENCE [LARGE SCALE GENOMIC DNA]</scope>
    <source>
        <strain evidence="1 2">DSM 15934</strain>
    </source>
</reference>
<protein>
    <recommendedName>
        <fullName evidence="3">DUF559 domain-containing protein</fullName>
    </recommendedName>
</protein>
<organism evidence="1 2">
    <name type="scientific">Agromyces albus</name>
    <dbReference type="NCBI Taxonomy" id="205332"/>
    <lineage>
        <taxon>Bacteria</taxon>
        <taxon>Bacillati</taxon>
        <taxon>Actinomycetota</taxon>
        <taxon>Actinomycetes</taxon>
        <taxon>Micrococcales</taxon>
        <taxon>Microbacteriaceae</taxon>
        <taxon>Agromyces</taxon>
    </lineage>
</organism>
<gene>
    <name evidence="1" type="ORF">ESP51_05250</name>
</gene>
<evidence type="ECO:0008006" key="3">
    <source>
        <dbReference type="Google" id="ProtNLM"/>
    </source>
</evidence>
<proteinExistence type="predicted"/>
<keyword evidence="2" id="KW-1185">Reference proteome</keyword>